<feature type="domain" description="Band 7" evidence="3">
    <location>
        <begin position="127"/>
        <end position="301"/>
    </location>
</feature>
<organism evidence="4 5">
    <name type="scientific">Romanomermis culicivorax</name>
    <name type="common">Nematode worm</name>
    <dbReference type="NCBI Taxonomy" id="13658"/>
    <lineage>
        <taxon>Eukaryota</taxon>
        <taxon>Metazoa</taxon>
        <taxon>Ecdysozoa</taxon>
        <taxon>Nematoda</taxon>
        <taxon>Enoplea</taxon>
        <taxon>Dorylaimia</taxon>
        <taxon>Mermithida</taxon>
        <taxon>Mermithoidea</taxon>
        <taxon>Mermithidae</taxon>
        <taxon>Romanomermis</taxon>
    </lineage>
</organism>
<evidence type="ECO:0000313" key="5">
    <source>
        <dbReference type="WBParaSite" id="nRc.2.0.1.t17420-RA"/>
    </source>
</evidence>
<dbReference type="Pfam" id="PF01145">
    <property type="entry name" value="Band_7"/>
    <property type="match status" value="1"/>
</dbReference>
<keyword evidence="4" id="KW-1185">Reference proteome</keyword>
<dbReference type="GO" id="GO:0005886">
    <property type="term" value="C:plasma membrane"/>
    <property type="evidence" value="ECO:0007669"/>
    <property type="project" value="InterPro"/>
</dbReference>
<dbReference type="InterPro" id="IPR036013">
    <property type="entry name" value="Band_7/SPFH_dom_sf"/>
</dbReference>
<comment type="similarity">
    <text evidence="1">Belongs to the band 7/mec-2 family.</text>
</comment>
<evidence type="ECO:0000259" key="3">
    <source>
        <dbReference type="SMART" id="SM00244"/>
    </source>
</evidence>
<name>A0A915IVK0_ROMCU</name>
<dbReference type="PANTHER" id="PTHR10264:SF130">
    <property type="entry name" value="STOMATIN-LIKE PROTEIN 1"/>
    <property type="match status" value="1"/>
</dbReference>
<protein>
    <submittedName>
        <fullName evidence="5">Band 7 domain-containing protein</fullName>
    </submittedName>
</protein>
<accession>A0A915IVK0</accession>
<feature type="transmembrane region" description="Helical" evidence="2">
    <location>
        <begin position="107"/>
        <end position="132"/>
    </location>
</feature>
<evidence type="ECO:0000256" key="1">
    <source>
        <dbReference type="ARBA" id="ARBA00008164"/>
    </source>
</evidence>
<dbReference type="Gene3D" id="3.30.1050.10">
    <property type="entry name" value="SCP2 sterol-binding domain"/>
    <property type="match status" value="1"/>
</dbReference>
<dbReference type="InterPro" id="IPR043202">
    <property type="entry name" value="Band-7_stomatin-like"/>
</dbReference>
<dbReference type="SUPFAM" id="SSF117892">
    <property type="entry name" value="Band 7/SPFH domain"/>
    <property type="match status" value="1"/>
</dbReference>
<dbReference type="PANTHER" id="PTHR10264">
    <property type="entry name" value="BAND 7 PROTEIN-RELATED"/>
    <property type="match status" value="1"/>
</dbReference>
<proteinExistence type="inferred from homology"/>
<dbReference type="Proteomes" id="UP000887565">
    <property type="component" value="Unplaced"/>
</dbReference>
<dbReference type="InterPro" id="IPR036527">
    <property type="entry name" value="SCP2_sterol-bd_dom_sf"/>
</dbReference>
<dbReference type="SMART" id="SM00244">
    <property type="entry name" value="PHB"/>
    <property type="match status" value="1"/>
</dbReference>
<dbReference type="Gene3D" id="3.30.479.30">
    <property type="entry name" value="Band 7 domain"/>
    <property type="match status" value="1"/>
</dbReference>
<keyword evidence="2" id="KW-1133">Transmembrane helix</keyword>
<sequence length="493" mass="55277">MHPVAASSKKYKSNNNDDHVWSGLNYSSIFTYDSTEQFQSYFTYGSSYDSKEDNSTKFNYTYNDSAMNRNAISKKVDSMRGSEKFSRTSSTVDNDASNSGKENTFELILIFLSFLGILATMPFSLLICLKVIKDSERMIISRLGRFLPPRGPGITFIFPCIDEWRLLKIVEQTAVLSNLQASRITIGSPQASTCDKAVMEISVRFAFKITDPILCVNAAQNFDDSIRNMARTVMRKIIDKKYQEDLEKKMKFVEEDFKRQFNFDLQSWGVAILNVEIFDLKLLKKPASLAQDFLKAFLKQPQLTTAFFHSLLPTAGANYATPSIFSNDTLTPLTALSSLDGVKLNGNTRIKCFLHETDLGSKKKNMDVKTLAEQLNAACSCQPSLVSKLGRDVVYQVNCSSMGAFYLYASSLEPGSRVASIQCTTCPPPEINECNGRRNVEIYIDSDDLESVLLGIIDPMDLYTTGRLKVRGDLNLARKLRHLSECVKISSLV</sequence>
<dbReference type="Pfam" id="PF02036">
    <property type="entry name" value="SCP2"/>
    <property type="match status" value="1"/>
</dbReference>
<evidence type="ECO:0000256" key="2">
    <source>
        <dbReference type="SAM" id="Phobius"/>
    </source>
</evidence>
<keyword evidence="2" id="KW-0472">Membrane</keyword>
<dbReference type="InterPro" id="IPR003033">
    <property type="entry name" value="SCP2_sterol-bd_dom"/>
</dbReference>
<dbReference type="AlphaFoldDB" id="A0A915IVK0"/>
<dbReference type="InterPro" id="IPR001107">
    <property type="entry name" value="Band_7"/>
</dbReference>
<evidence type="ECO:0000313" key="4">
    <source>
        <dbReference type="Proteomes" id="UP000887565"/>
    </source>
</evidence>
<keyword evidence="2" id="KW-0812">Transmembrane</keyword>
<dbReference type="SUPFAM" id="SSF55718">
    <property type="entry name" value="SCP-like"/>
    <property type="match status" value="1"/>
</dbReference>
<dbReference type="WBParaSite" id="nRc.2.0.1.t17420-RA">
    <property type="protein sequence ID" value="nRc.2.0.1.t17420-RA"/>
    <property type="gene ID" value="nRc.2.0.1.g17420"/>
</dbReference>
<reference evidence="5" key="1">
    <citation type="submission" date="2022-11" db="UniProtKB">
        <authorList>
            <consortium name="WormBaseParasite"/>
        </authorList>
    </citation>
    <scope>IDENTIFICATION</scope>
</reference>